<keyword evidence="2" id="KW-1185">Reference proteome</keyword>
<dbReference type="EMBL" id="CP115965">
    <property type="protein sequence ID" value="WZW97516.1"/>
    <property type="molecule type" value="Genomic_DNA"/>
</dbReference>
<dbReference type="Proteomes" id="UP001434337">
    <property type="component" value="Chromosome"/>
</dbReference>
<sequence>MSGWGSTVRTLAWEAAHVVPHRARITVDRTPPDAFASGWRAPVVLLPGVYEPWRYLLPWARALHERGHPVVVVPELGYQRLAFERAVAVAASAVVAAGVRGAVLLGHSKGGLIGKALLLEAGLADRVAGLVAVGTPWAGSMRMGGLRGRALRRTALGVFAPGGAELGWLAALTQADARITSIQPAWDEFIPAVAGGAGPPGSRTITLGVNGHFRPVVDPGVHRVLAAEVARLAEGS</sequence>
<organism evidence="1 2">
    <name type="scientific">Propioniciclava soli</name>
    <dbReference type="NCBI Taxonomy" id="2775081"/>
    <lineage>
        <taxon>Bacteria</taxon>
        <taxon>Bacillati</taxon>
        <taxon>Actinomycetota</taxon>
        <taxon>Actinomycetes</taxon>
        <taxon>Propionibacteriales</taxon>
        <taxon>Propionibacteriaceae</taxon>
        <taxon>Propioniciclava</taxon>
    </lineage>
</organism>
<reference evidence="1 2" key="1">
    <citation type="journal article" date="2023" name="Environ Microbiome">
        <title>A coral-associated actinobacterium mitigates coral bleaching under heat stress.</title>
        <authorList>
            <person name="Li J."/>
            <person name="Zou Y."/>
            <person name="Li Q."/>
            <person name="Zhang J."/>
            <person name="Bourne D.G."/>
            <person name="Lyu Y."/>
            <person name="Liu C."/>
            <person name="Zhang S."/>
        </authorList>
    </citation>
    <scope>NUCLEOTIDE SEQUENCE [LARGE SCALE GENOMIC DNA]</scope>
    <source>
        <strain evidence="1 2">SCSIO 13291</strain>
    </source>
</reference>
<dbReference type="SUPFAM" id="SSF53474">
    <property type="entry name" value="alpha/beta-Hydrolases"/>
    <property type="match status" value="1"/>
</dbReference>
<proteinExistence type="predicted"/>
<gene>
    <name evidence="1" type="ORF">PCC79_11450</name>
</gene>
<evidence type="ECO:0000313" key="2">
    <source>
        <dbReference type="Proteomes" id="UP001434337"/>
    </source>
</evidence>
<evidence type="ECO:0000313" key="1">
    <source>
        <dbReference type="EMBL" id="WZW97516.1"/>
    </source>
</evidence>
<dbReference type="RefSeq" id="WP_342371887.1">
    <property type="nucleotide sequence ID" value="NZ_CP115965.1"/>
</dbReference>
<name>A0ABZ3C4P8_9ACTN</name>
<dbReference type="Gene3D" id="3.40.50.1820">
    <property type="entry name" value="alpha/beta hydrolase"/>
    <property type="match status" value="1"/>
</dbReference>
<dbReference type="InterPro" id="IPR029058">
    <property type="entry name" value="AB_hydrolase_fold"/>
</dbReference>
<evidence type="ECO:0008006" key="3">
    <source>
        <dbReference type="Google" id="ProtNLM"/>
    </source>
</evidence>
<accession>A0ABZ3C4P8</accession>
<protein>
    <recommendedName>
        <fullName evidence="3">Alpha/beta hydrolase</fullName>
    </recommendedName>
</protein>